<evidence type="ECO:0000313" key="1">
    <source>
        <dbReference type="EMBL" id="QSG10401.1"/>
    </source>
</evidence>
<reference evidence="1 2" key="1">
    <citation type="submission" date="2020-11" db="EMBL/GenBank/DDBJ databases">
        <title>Carbohydrate-dependent, anaerobic sulfur respiration: A novel catabolism in halophilic archaea.</title>
        <authorList>
            <person name="Sorokin D.Y."/>
            <person name="Messina E."/>
            <person name="Smedile F."/>
            <person name="La Cono V."/>
            <person name="Hallsworth J.E."/>
            <person name="Yakimov M.M."/>
        </authorList>
    </citation>
    <scope>NUCLEOTIDE SEQUENCE [LARGE SCALE GENOMIC DNA]</scope>
    <source>
        <strain evidence="1 2">HSR12-2</strain>
    </source>
</reference>
<proteinExistence type="predicted"/>
<evidence type="ECO:0000313" key="2">
    <source>
        <dbReference type="Proteomes" id="UP000662973"/>
    </source>
</evidence>
<accession>A0A897NDE4</accession>
<sequence length="64" mass="6926">MPKERWAATFRSAAQLILHELAAVYSYPPPDLEAFLTQEALNQPPSRQTLIGEVSDALSGGLSA</sequence>
<gene>
    <name evidence="1" type="ORF">HSR122_3032</name>
</gene>
<dbReference type="Proteomes" id="UP000662973">
    <property type="component" value="Chromosome"/>
</dbReference>
<dbReference type="KEGG" id="hds:HSR122_3032"/>
<protein>
    <submittedName>
        <fullName evidence="1">IS4 transposase</fullName>
    </submittedName>
</protein>
<dbReference type="EMBL" id="CP064788">
    <property type="protein sequence ID" value="QSG10401.1"/>
    <property type="molecule type" value="Genomic_DNA"/>
</dbReference>
<name>A0A897NDE4_9EURY</name>
<keyword evidence="2" id="KW-1185">Reference proteome</keyword>
<organism evidence="1 2">
    <name type="scientific">Halapricum desulfuricans</name>
    <dbReference type="NCBI Taxonomy" id="2841257"/>
    <lineage>
        <taxon>Archaea</taxon>
        <taxon>Methanobacteriati</taxon>
        <taxon>Methanobacteriota</taxon>
        <taxon>Stenosarchaea group</taxon>
        <taxon>Halobacteria</taxon>
        <taxon>Halobacteriales</taxon>
        <taxon>Haloarculaceae</taxon>
        <taxon>Halapricum</taxon>
    </lineage>
</organism>
<dbReference type="AlphaFoldDB" id="A0A897NDE4"/>